<evidence type="ECO:0000313" key="2">
    <source>
        <dbReference type="Proteomes" id="UP000030680"/>
    </source>
</evidence>
<dbReference type="AlphaFoldDB" id="M2XQU7"/>
<name>M2XQU7_GALSU</name>
<gene>
    <name evidence="1" type="ORF">Gasu_65410</name>
</gene>
<reference evidence="2" key="1">
    <citation type="journal article" date="2013" name="Science">
        <title>Gene transfer from bacteria and archaea facilitated evolution of an extremophilic eukaryote.</title>
        <authorList>
            <person name="Schonknecht G."/>
            <person name="Chen W.H."/>
            <person name="Ternes C.M."/>
            <person name="Barbier G.G."/>
            <person name="Shrestha R.P."/>
            <person name="Stanke M."/>
            <person name="Brautigam A."/>
            <person name="Baker B.J."/>
            <person name="Banfield J.F."/>
            <person name="Garavito R.M."/>
            <person name="Carr K."/>
            <person name="Wilkerson C."/>
            <person name="Rensing S.A."/>
            <person name="Gagneul D."/>
            <person name="Dickenson N.E."/>
            <person name="Oesterhelt C."/>
            <person name="Lercher M.J."/>
            <person name="Weber A.P."/>
        </authorList>
    </citation>
    <scope>NUCLEOTIDE SEQUENCE [LARGE SCALE GENOMIC DNA]</scope>
    <source>
        <strain evidence="2">074W</strain>
    </source>
</reference>
<feature type="non-terminal residue" evidence="1">
    <location>
        <position position="1"/>
    </location>
</feature>
<dbReference type="Gramene" id="EME25799">
    <property type="protein sequence ID" value="EME25799"/>
    <property type="gene ID" value="Gasu_65410"/>
</dbReference>
<dbReference type="Proteomes" id="UP000030680">
    <property type="component" value="Unassembled WGS sequence"/>
</dbReference>
<sequence>YVQILLSLWSLYTLCKTCCYFTSGLVWKFEISVVEKRAKTKEFKLWLSVGTLVN</sequence>
<keyword evidence="2" id="KW-1185">Reference proteome</keyword>
<dbReference type="EMBL" id="KB454804">
    <property type="protein sequence ID" value="EME25799.1"/>
    <property type="molecule type" value="Genomic_DNA"/>
</dbReference>
<proteinExistence type="predicted"/>
<protein>
    <submittedName>
        <fullName evidence="1">Uncharacterized protein</fullName>
    </submittedName>
</protein>
<dbReference type="RefSeq" id="XP_005702319.1">
    <property type="nucleotide sequence ID" value="XM_005702262.1"/>
</dbReference>
<dbReference type="KEGG" id="gsl:Gasu_65410"/>
<dbReference type="GeneID" id="17084792"/>
<evidence type="ECO:0000313" key="1">
    <source>
        <dbReference type="EMBL" id="EME25799.1"/>
    </source>
</evidence>
<organism evidence="1 2">
    <name type="scientific">Galdieria sulphuraria</name>
    <name type="common">Red alga</name>
    <dbReference type="NCBI Taxonomy" id="130081"/>
    <lineage>
        <taxon>Eukaryota</taxon>
        <taxon>Rhodophyta</taxon>
        <taxon>Bangiophyceae</taxon>
        <taxon>Galdieriales</taxon>
        <taxon>Galdieriaceae</taxon>
        <taxon>Galdieria</taxon>
    </lineage>
</organism>
<accession>M2XQU7</accession>